<dbReference type="EMBL" id="VDUZ01000002">
    <property type="protein sequence ID" value="TXL81984.1"/>
    <property type="molecule type" value="Genomic_DNA"/>
</dbReference>
<dbReference type="RefSeq" id="WP_147845339.1">
    <property type="nucleotide sequence ID" value="NZ_VDUZ01000002.1"/>
</dbReference>
<dbReference type="InterPro" id="IPR038396">
    <property type="entry name" value="SpoIIAA-like_sf"/>
</dbReference>
<evidence type="ECO:0000313" key="2">
    <source>
        <dbReference type="Proteomes" id="UP000321638"/>
    </source>
</evidence>
<dbReference type="Proteomes" id="UP000321638">
    <property type="component" value="Unassembled WGS sequence"/>
</dbReference>
<dbReference type="Gene3D" id="3.40.50.10600">
    <property type="entry name" value="SpoIIaa-like domains"/>
    <property type="match status" value="1"/>
</dbReference>
<sequence length="180" mass="19645">MPCLLPAGFQNIDECQAVRQRLTQCGHGQAACASVTVSSAGGIVGSGAWNADRQVQEEALIQFELLRDKAILIVRPQGTIEAGDFTKVAEVIDPYLVEQGMLAGLLIEAPSFPGWDSFGALVEHLKFVRDHHKRIERVAAVTDSAFLQIAPRLAEHFAHPEIRVFSSSERARALSWLQTG</sequence>
<comment type="caution">
    <text evidence="1">The sequence shown here is derived from an EMBL/GenBank/DDBJ whole genome shotgun (WGS) entry which is preliminary data.</text>
</comment>
<name>A0A5C8PV60_9HYPH</name>
<dbReference type="SUPFAM" id="SSF52091">
    <property type="entry name" value="SpoIIaa-like"/>
    <property type="match status" value="1"/>
</dbReference>
<dbReference type="InterPro" id="IPR021866">
    <property type="entry name" value="SpoIIAA-like"/>
</dbReference>
<dbReference type="Pfam" id="PF11964">
    <property type="entry name" value="SpoIIAA-like"/>
    <property type="match status" value="1"/>
</dbReference>
<accession>A0A5C8PV60</accession>
<reference evidence="1 2" key="1">
    <citation type="submission" date="2019-06" db="EMBL/GenBank/DDBJ databases">
        <title>New taxonomy in bacterial strain CC-CFT640, isolated from vineyard.</title>
        <authorList>
            <person name="Lin S.-Y."/>
            <person name="Tsai C.-F."/>
            <person name="Young C.-C."/>
        </authorList>
    </citation>
    <scope>NUCLEOTIDE SEQUENCE [LARGE SCALE GENOMIC DNA]</scope>
    <source>
        <strain evidence="1 2">CC-CFT640</strain>
    </source>
</reference>
<organism evidence="1 2">
    <name type="scientific">Vineibacter terrae</name>
    <dbReference type="NCBI Taxonomy" id="2586908"/>
    <lineage>
        <taxon>Bacteria</taxon>
        <taxon>Pseudomonadati</taxon>
        <taxon>Pseudomonadota</taxon>
        <taxon>Alphaproteobacteria</taxon>
        <taxon>Hyphomicrobiales</taxon>
        <taxon>Vineibacter</taxon>
    </lineage>
</organism>
<dbReference type="InterPro" id="IPR036513">
    <property type="entry name" value="STAS_dom_sf"/>
</dbReference>
<evidence type="ECO:0000313" key="1">
    <source>
        <dbReference type="EMBL" id="TXL81984.1"/>
    </source>
</evidence>
<dbReference type="OrthoDB" id="9811577at2"/>
<protein>
    <submittedName>
        <fullName evidence="1">STAS/SEC14 domain-containing protein</fullName>
    </submittedName>
</protein>
<dbReference type="AlphaFoldDB" id="A0A5C8PV60"/>
<keyword evidence="2" id="KW-1185">Reference proteome</keyword>
<proteinExistence type="predicted"/>
<gene>
    <name evidence="1" type="ORF">FHP25_02640</name>
</gene>